<dbReference type="Gene3D" id="1.25.40.10">
    <property type="entry name" value="Tetratricopeptide repeat domain"/>
    <property type="match status" value="1"/>
</dbReference>
<name>A0A067SJQ0_GALM3</name>
<proteinExistence type="predicted"/>
<evidence type="ECO:0000313" key="2">
    <source>
        <dbReference type="Proteomes" id="UP000027222"/>
    </source>
</evidence>
<dbReference type="AlphaFoldDB" id="A0A067SJQ0"/>
<evidence type="ECO:0000313" key="1">
    <source>
        <dbReference type="EMBL" id="KDR71136.1"/>
    </source>
</evidence>
<sequence>MKDISTKVGNLEDRFGEFEEVLKRSDVVPKPRSDAVARQQIPLKPEVFYGQDDLVKEISEFLVKQETSRVCILGPGGMGKTSVSLVVVESSLVQDRFTRGNCVWVPCIGATSASLFLETLYVQLQVPGDRQVTLERIITELSTSTDPRLLILDNFETPWHATGGSQKQVEDILRTLAKLEHIAILVTMRGNRPPCRHAIKWQSKNIEPTDEDSCLRIFHDINPSSKDDPDVVRLLSVLGHMPFAVTLMANLAEDGGSTAKDLLVAWSESGPTLLSDNSEQSMNRSIRLSVDSDLVQRNPNAVQLLAILSLLPAGTTKENLRWWAPSLTTAAILSATASLSKAGLLHNQIKDDLRRQTYLSCCQFILDHACRYDNSAFSNNSKVLAAEETNIQSILFVSSIIPHSLLSDKIIEALIAFCWYRADTKPDPEMTKYAVTAAETHGVNGYIASAIWCLGSTYCDIGEYDLSYDILQTAYQLFNSLPNADPELQWLGGLCGMDLVLAAGFVLDDKDDLVLLALEVEEKCADFSDDIHGQSLVSVGYALHWATRYEEALSYLDLGSALLQGSKNAPNLATAYQAISWVHYEECRFPQALDAVEEAWRLAETTDVPSIQANIAGQFCKILFSVDRDAQAWNYLETYLAKAQHIGKLNAIADALEYVGYGYLRQGAYQNAFSAYEAAARQYLSSRYPWGEKICKDNMVRINQKQAKPDSDVGFNRPTADNNKSLFYPLV</sequence>
<dbReference type="SUPFAM" id="SSF48452">
    <property type="entry name" value="TPR-like"/>
    <property type="match status" value="1"/>
</dbReference>
<dbReference type="SUPFAM" id="SSF52540">
    <property type="entry name" value="P-loop containing nucleoside triphosphate hydrolases"/>
    <property type="match status" value="1"/>
</dbReference>
<dbReference type="Proteomes" id="UP000027222">
    <property type="component" value="Unassembled WGS sequence"/>
</dbReference>
<protein>
    <recommendedName>
        <fullName evidence="3">NB-ARC domain-containing protein</fullName>
    </recommendedName>
</protein>
<dbReference type="InterPro" id="IPR011990">
    <property type="entry name" value="TPR-like_helical_dom_sf"/>
</dbReference>
<dbReference type="InterPro" id="IPR027417">
    <property type="entry name" value="P-loop_NTPase"/>
</dbReference>
<dbReference type="Gene3D" id="3.40.50.300">
    <property type="entry name" value="P-loop containing nucleotide triphosphate hydrolases"/>
    <property type="match status" value="1"/>
</dbReference>
<keyword evidence="2" id="KW-1185">Reference proteome</keyword>
<organism evidence="1 2">
    <name type="scientific">Galerina marginata (strain CBS 339.88)</name>
    <dbReference type="NCBI Taxonomy" id="685588"/>
    <lineage>
        <taxon>Eukaryota</taxon>
        <taxon>Fungi</taxon>
        <taxon>Dikarya</taxon>
        <taxon>Basidiomycota</taxon>
        <taxon>Agaricomycotina</taxon>
        <taxon>Agaricomycetes</taxon>
        <taxon>Agaricomycetidae</taxon>
        <taxon>Agaricales</taxon>
        <taxon>Agaricineae</taxon>
        <taxon>Strophariaceae</taxon>
        <taxon>Galerina</taxon>
    </lineage>
</organism>
<reference evidence="2" key="1">
    <citation type="journal article" date="2014" name="Proc. Natl. Acad. Sci. U.S.A.">
        <title>Extensive sampling of basidiomycete genomes demonstrates inadequacy of the white-rot/brown-rot paradigm for wood decay fungi.</title>
        <authorList>
            <person name="Riley R."/>
            <person name="Salamov A.A."/>
            <person name="Brown D.W."/>
            <person name="Nagy L.G."/>
            <person name="Floudas D."/>
            <person name="Held B.W."/>
            <person name="Levasseur A."/>
            <person name="Lombard V."/>
            <person name="Morin E."/>
            <person name="Otillar R."/>
            <person name="Lindquist E.A."/>
            <person name="Sun H."/>
            <person name="LaButti K.M."/>
            <person name="Schmutz J."/>
            <person name="Jabbour D."/>
            <person name="Luo H."/>
            <person name="Baker S.E."/>
            <person name="Pisabarro A.G."/>
            <person name="Walton J.D."/>
            <person name="Blanchette R.A."/>
            <person name="Henrissat B."/>
            <person name="Martin F."/>
            <person name="Cullen D."/>
            <person name="Hibbett D.S."/>
            <person name="Grigoriev I.V."/>
        </authorList>
    </citation>
    <scope>NUCLEOTIDE SEQUENCE [LARGE SCALE GENOMIC DNA]</scope>
    <source>
        <strain evidence="2">CBS 339.88</strain>
    </source>
</reference>
<dbReference type="EMBL" id="KL142394">
    <property type="protein sequence ID" value="KDR71136.1"/>
    <property type="molecule type" value="Genomic_DNA"/>
</dbReference>
<gene>
    <name evidence="1" type="ORF">GALMADRAFT_75322</name>
</gene>
<dbReference type="OrthoDB" id="1534087at2759"/>
<dbReference type="HOGENOM" id="CLU_010537_0_0_1"/>
<dbReference type="PANTHER" id="PTHR47691">
    <property type="entry name" value="REGULATOR-RELATED"/>
    <property type="match status" value="1"/>
</dbReference>
<evidence type="ECO:0008006" key="3">
    <source>
        <dbReference type="Google" id="ProtNLM"/>
    </source>
</evidence>
<dbReference type="STRING" id="685588.A0A067SJQ0"/>
<accession>A0A067SJQ0</accession>
<dbReference type="PANTHER" id="PTHR47691:SF3">
    <property type="entry name" value="HTH-TYPE TRANSCRIPTIONAL REGULATOR RV0890C-RELATED"/>
    <property type="match status" value="1"/>
</dbReference>